<dbReference type="PANTHER" id="PTHR43730">
    <property type="entry name" value="BETA-MANNOSIDASE"/>
    <property type="match status" value="1"/>
</dbReference>
<feature type="domain" description="Beta-mannosidase Ig-fold" evidence="18">
    <location>
        <begin position="843"/>
        <end position="922"/>
    </location>
</feature>
<dbReference type="EC" id="3.2.1.25" evidence="6"/>
<feature type="domain" description="Glycoside hydrolase family 2 immunoglobulin-like beta-sandwich" evidence="17">
    <location>
        <begin position="257"/>
        <end position="335"/>
    </location>
</feature>
<evidence type="ECO:0000256" key="9">
    <source>
        <dbReference type="ARBA" id="ARBA00022729"/>
    </source>
</evidence>
<evidence type="ECO:0000313" key="22">
    <source>
        <dbReference type="Proteomes" id="UP001303373"/>
    </source>
</evidence>
<evidence type="ECO:0000256" key="7">
    <source>
        <dbReference type="ARBA" id="ARBA00021795"/>
    </source>
</evidence>
<dbReference type="InterPro" id="IPR041447">
    <property type="entry name" value="Mannosidase_ig"/>
</dbReference>
<dbReference type="Pfam" id="PF17786">
    <property type="entry name" value="Mannosidase_ig"/>
    <property type="match status" value="1"/>
</dbReference>
<feature type="domain" description="Beta-mannosidase-like galactose-binding" evidence="20">
    <location>
        <begin position="30"/>
        <end position="204"/>
    </location>
</feature>
<keyword evidence="14" id="KW-0624">Polysaccharide degradation</keyword>
<evidence type="ECO:0000256" key="15">
    <source>
        <dbReference type="ARBA" id="ARBA00031061"/>
    </source>
</evidence>
<evidence type="ECO:0000256" key="1">
    <source>
        <dbReference type="ARBA" id="ARBA00000829"/>
    </source>
</evidence>
<proteinExistence type="inferred from homology"/>
<dbReference type="EMBL" id="CP138591">
    <property type="protein sequence ID" value="WPH04207.1"/>
    <property type="molecule type" value="Genomic_DNA"/>
</dbReference>
<accession>A0AAQ3MAY2</accession>
<keyword evidence="9 16" id="KW-0732">Signal</keyword>
<dbReference type="InterPro" id="IPR013783">
    <property type="entry name" value="Ig-like_fold"/>
</dbReference>
<dbReference type="FunFam" id="3.20.20.80:FF:000084">
    <property type="entry name" value="Beta-mannosidase A"/>
    <property type="match status" value="1"/>
</dbReference>
<evidence type="ECO:0000256" key="2">
    <source>
        <dbReference type="ARBA" id="ARBA00004613"/>
    </source>
</evidence>
<dbReference type="GO" id="GO:0006516">
    <property type="term" value="P:glycoprotein catabolic process"/>
    <property type="evidence" value="ECO:0007669"/>
    <property type="project" value="TreeGrafter"/>
</dbReference>
<dbReference type="GO" id="GO:0005576">
    <property type="term" value="C:extracellular region"/>
    <property type="evidence" value="ECO:0007669"/>
    <property type="project" value="UniProtKB-SubCell"/>
</dbReference>
<keyword evidence="11" id="KW-0325">Glycoprotein</keyword>
<sequence length="927" mass="105075">MRLAQTALMAACLGRLVSSQKVISLVGNDWTVHNDNLNISVPARLPSHVHLDLFENQVIGDPYYGLNEFNLRWVVWNNWTYTSAPISGLSTNASTWLQFNGLDTFTSISFCGKHVANTNNQFRQWWYDVSHLLVNCAEKDRILDINFGSAPLIANAIADEPGQETWPYGVQQVYEFTNRWFIRKEQSDFGWDWGPAFAPAGPWQPAYVIQLKANEIHVRNSVVDIYRKNQLNNLPPDQSQPWVVNASMDYFGQLPADPTLCYTVTDANNKTIASGALDHVNYTDSTITGMTTIANDKVDLWWPSQLGPQTLYRLTVDVTSKTDHLASITKRVGFRTIVLNESPISPKQLAQGIAPGNNWHFEVNGHEFYAKGSNFIPPDAFWPRVTVEKMDQLLNSVVDGNQNMLRVWASGAYSPDFLYDLADEKGILLWSEFEFGDALYPVNPDFLDNVREEAEYNVRRVNHHPSLALWAGGNELENLELGILVNQTAPEELPKYTAEYEELFLNVLLPAVFGNSKSISYAPSSTSNGWASLNFSNTIPIIERYFNLTLGSIYGETDFYNYDPVVLYNDSALPVGRFSNEFGYHSMPSLQSWRSQISERDLSFNSSTVFLRDHHFPPGNLNTSNYDNSSIGQAQMTESVEMWYPKPYKTDSIANFSAWCHATQIFQADLYKFEIEFYRRGSGLPERQLGSLYWQLEDIWVAPTWAGIEYDGRWKILHYTAKDIYEHVIISPHFDRATGNLSAWVTSDLWESVKGKASFAWFDWNGKQLDIKTPSCVDFEVGAINSTRVLQTNTTEILNGHDLNNALLRLTVEADGKLPNSETTQKFRHENWFHPAALKDAKLVDPGLEISYSDSTKKFSVEATKGVASWVWLDYPTGTVLNFHSNAFWLVPGEKKEIGYIVKSDTTNGGWIEGVTVQSLWNQTQNE</sequence>
<dbReference type="AlphaFoldDB" id="A0AAQ3MAY2"/>
<dbReference type="Gene3D" id="3.20.20.80">
    <property type="entry name" value="Glycosidases"/>
    <property type="match status" value="1"/>
</dbReference>
<comment type="catalytic activity">
    <reaction evidence="1">
        <text>Hydrolysis of terminal, non-reducing beta-D-mannose residues in beta-D-mannosides.</text>
        <dbReference type="EC" id="3.2.1.25"/>
    </reaction>
</comment>
<evidence type="ECO:0000256" key="12">
    <source>
        <dbReference type="ARBA" id="ARBA00023277"/>
    </source>
</evidence>
<dbReference type="GO" id="GO:0004567">
    <property type="term" value="F:beta-mannosidase activity"/>
    <property type="evidence" value="ECO:0007669"/>
    <property type="project" value="UniProtKB-EC"/>
</dbReference>
<dbReference type="InterPro" id="IPR036156">
    <property type="entry name" value="Beta-gal/glucu_dom_sf"/>
</dbReference>
<name>A0AAQ3MAY2_9PEZI</name>
<comment type="pathway">
    <text evidence="3">Glycan metabolism; N-glycan degradation.</text>
</comment>
<keyword evidence="8" id="KW-0964">Secreted</keyword>
<dbReference type="Pfam" id="PF00703">
    <property type="entry name" value="Glyco_hydro_2"/>
    <property type="match status" value="1"/>
</dbReference>
<dbReference type="InterPro" id="IPR041625">
    <property type="entry name" value="Beta-mannosidase_Ig"/>
</dbReference>
<dbReference type="InterPro" id="IPR006102">
    <property type="entry name" value="Ig-like_GH2"/>
</dbReference>
<evidence type="ECO:0000256" key="16">
    <source>
        <dbReference type="SAM" id="SignalP"/>
    </source>
</evidence>
<evidence type="ECO:0000259" key="18">
    <source>
        <dbReference type="Pfam" id="PF17753"/>
    </source>
</evidence>
<dbReference type="Gene3D" id="2.60.40.10">
    <property type="entry name" value="Immunoglobulins"/>
    <property type="match status" value="3"/>
</dbReference>
<comment type="subcellular location">
    <subcellularLocation>
        <location evidence="2">Secreted</location>
    </subcellularLocation>
</comment>
<evidence type="ECO:0000256" key="4">
    <source>
        <dbReference type="ARBA" id="ARBA00007483"/>
    </source>
</evidence>
<evidence type="ECO:0000313" key="21">
    <source>
        <dbReference type="EMBL" id="WPH04207.1"/>
    </source>
</evidence>
<organism evidence="21 22">
    <name type="scientific">Acrodontium crateriforme</name>
    <dbReference type="NCBI Taxonomy" id="150365"/>
    <lineage>
        <taxon>Eukaryota</taxon>
        <taxon>Fungi</taxon>
        <taxon>Dikarya</taxon>
        <taxon>Ascomycota</taxon>
        <taxon>Pezizomycotina</taxon>
        <taxon>Dothideomycetes</taxon>
        <taxon>Dothideomycetidae</taxon>
        <taxon>Mycosphaerellales</taxon>
        <taxon>Teratosphaeriaceae</taxon>
        <taxon>Acrodontium</taxon>
    </lineage>
</organism>
<dbReference type="SUPFAM" id="SSF49303">
    <property type="entry name" value="beta-Galactosidase/glucuronidase domain"/>
    <property type="match status" value="2"/>
</dbReference>
<dbReference type="InterPro" id="IPR050887">
    <property type="entry name" value="Beta-mannosidase_GH2"/>
</dbReference>
<keyword evidence="22" id="KW-1185">Reference proteome</keyword>
<feature type="signal peptide" evidence="16">
    <location>
        <begin position="1"/>
        <end position="19"/>
    </location>
</feature>
<dbReference type="FunFam" id="2.60.40.10:FF:001511">
    <property type="entry name" value="Beta-mannosidase A"/>
    <property type="match status" value="1"/>
</dbReference>
<gene>
    <name evidence="21" type="ORF">R9X50_00709600</name>
</gene>
<evidence type="ECO:0000256" key="5">
    <source>
        <dbReference type="ARBA" id="ARBA00011738"/>
    </source>
</evidence>
<dbReference type="InterPro" id="IPR054593">
    <property type="entry name" value="Beta-mannosidase-like_N2"/>
</dbReference>
<evidence type="ECO:0000256" key="13">
    <source>
        <dbReference type="ARBA" id="ARBA00023295"/>
    </source>
</evidence>
<protein>
    <recommendedName>
        <fullName evidence="7">Beta-mannosidase A</fullName>
        <ecNumber evidence="6">3.2.1.25</ecNumber>
    </recommendedName>
    <alternativeName>
        <fullName evidence="15">Mannanase A</fullName>
    </alternativeName>
</protein>
<comment type="similarity">
    <text evidence="4">Belongs to the glycosyl hydrolase 2 family. Beta-mannosidase A subfamily.</text>
</comment>
<dbReference type="Proteomes" id="UP001303373">
    <property type="component" value="Chromosome 12"/>
</dbReference>
<reference evidence="21 22" key="1">
    <citation type="submission" date="2023-11" db="EMBL/GenBank/DDBJ databases">
        <title>An acidophilic fungus is an integral part of prey digestion in a carnivorous sundew plant.</title>
        <authorList>
            <person name="Tsai I.J."/>
        </authorList>
    </citation>
    <scope>NUCLEOTIDE SEQUENCE [LARGE SCALE GENOMIC DNA]</scope>
    <source>
        <strain evidence="21">169a</strain>
    </source>
</reference>
<keyword evidence="10 21" id="KW-0378">Hydrolase</keyword>
<evidence type="ECO:0000259" key="17">
    <source>
        <dbReference type="Pfam" id="PF00703"/>
    </source>
</evidence>
<dbReference type="Gene3D" id="2.60.120.260">
    <property type="entry name" value="Galactose-binding domain-like"/>
    <property type="match status" value="1"/>
</dbReference>
<dbReference type="SUPFAM" id="SSF51445">
    <property type="entry name" value="(Trans)glycosidases"/>
    <property type="match status" value="1"/>
</dbReference>
<evidence type="ECO:0000256" key="10">
    <source>
        <dbReference type="ARBA" id="ARBA00022801"/>
    </source>
</evidence>
<dbReference type="GO" id="GO:0000272">
    <property type="term" value="P:polysaccharide catabolic process"/>
    <property type="evidence" value="ECO:0007669"/>
    <property type="project" value="UniProtKB-KW"/>
</dbReference>
<dbReference type="SUPFAM" id="SSF49785">
    <property type="entry name" value="Galactose-binding domain-like"/>
    <property type="match status" value="1"/>
</dbReference>
<dbReference type="PANTHER" id="PTHR43730:SF5">
    <property type="entry name" value="BETA-MANNOSIDASE A"/>
    <property type="match status" value="1"/>
</dbReference>
<dbReference type="InterPro" id="IPR008979">
    <property type="entry name" value="Galactose-bd-like_sf"/>
</dbReference>
<evidence type="ECO:0000256" key="11">
    <source>
        <dbReference type="ARBA" id="ARBA00023180"/>
    </source>
</evidence>
<comment type="subunit">
    <text evidence="5">Homodimer.</text>
</comment>
<keyword evidence="13" id="KW-0326">Glycosidase</keyword>
<evidence type="ECO:0000256" key="14">
    <source>
        <dbReference type="ARBA" id="ARBA00023326"/>
    </source>
</evidence>
<evidence type="ECO:0000259" key="20">
    <source>
        <dbReference type="Pfam" id="PF22666"/>
    </source>
</evidence>
<dbReference type="Pfam" id="PF17753">
    <property type="entry name" value="Ig_mannosidase"/>
    <property type="match status" value="1"/>
</dbReference>
<evidence type="ECO:0000259" key="19">
    <source>
        <dbReference type="Pfam" id="PF17786"/>
    </source>
</evidence>
<dbReference type="Pfam" id="PF22666">
    <property type="entry name" value="Glyco_hydro_2_N2"/>
    <property type="match status" value="1"/>
</dbReference>
<evidence type="ECO:0000256" key="3">
    <source>
        <dbReference type="ARBA" id="ARBA00004740"/>
    </source>
</evidence>
<evidence type="ECO:0000256" key="6">
    <source>
        <dbReference type="ARBA" id="ARBA00012754"/>
    </source>
</evidence>
<keyword evidence="12" id="KW-0119">Carbohydrate metabolism</keyword>
<feature type="domain" description="Mannosidase Ig/CBM-like" evidence="19">
    <location>
        <begin position="739"/>
        <end position="839"/>
    </location>
</feature>
<feature type="chain" id="PRO_5043009854" description="Beta-mannosidase A" evidence="16">
    <location>
        <begin position="20"/>
        <end position="927"/>
    </location>
</feature>
<dbReference type="InterPro" id="IPR017853">
    <property type="entry name" value="GH"/>
</dbReference>
<evidence type="ECO:0000256" key="8">
    <source>
        <dbReference type="ARBA" id="ARBA00022525"/>
    </source>
</evidence>